<keyword evidence="4" id="KW-1185">Reference proteome</keyword>
<evidence type="ECO:0000313" key="1">
    <source>
        <dbReference type="EMBL" id="OHX10765.1"/>
    </source>
</evidence>
<dbReference type="Proteomes" id="UP000180088">
    <property type="component" value="Unassembled WGS sequence"/>
</dbReference>
<dbReference type="AlphaFoldDB" id="A0A1S1WTZ4"/>
<organism evidence="1 3">
    <name type="scientific">Chromobacterium sphagni</name>
    <dbReference type="NCBI Taxonomy" id="1903179"/>
    <lineage>
        <taxon>Bacteria</taxon>
        <taxon>Pseudomonadati</taxon>
        <taxon>Pseudomonadota</taxon>
        <taxon>Betaproteobacteria</taxon>
        <taxon>Neisseriales</taxon>
        <taxon>Chromobacteriaceae</taxon>
        <taxon>Chromobacterium</taxon>
    </lineage>
</organism>
<name>A0A1S1WTZ4_9NEIS</name>
<dbReference type="InterPro" id="IPR029069">
    <property type="entry name" value="HotDog_dom_sf"/>
</dbReference>
<proteinExistence type="predicted"/>
<comment type="caution">
    <text evidence="1">The sequence shown here is derived from an EMBL/GenBank/DDBJ whole genome shotgun (WGS) entry which is preliminary data.</text>
</comment>
<reference evidence="3 4" key="1">
    <citation type="submission" date="2016-09" db="EMBL/GenBank/DDBJ databases">
        <title>Chromobacterium muskegensis sp. nov., an insecticidal bacterium isolated from Sphagnum bogs.</title>
        <authorList>
            <person name="Sparks M.E."/>
            <person name="Blackburn M.B."/>
            <person name="Gundersen-Rindal D.E."/>
            <person name="Mitchell A."/>
            <person name="Farrar R."/>
            <person name="Kuhar D."/>
        </authorList>
    </citation>
    <scope>NUCLEOTIDE SEQUENCE [LARGE SCALE GENOMIC DNA]</scope>
    <source>
        <strain evidence="2 4">14B-1</strain>
        <strain evidence="1 3">37-2</strain>
    </source>
</reference>
<dbReference type="Gene3D" id="3.10.129.10">
    <property type="entry name" value="Hotdog Thioesterase"/>
    <property type="match status" value="1"/>
</dbReference>
<dbReference type="Proteomes" id="UP000180280">
    <property type="component" value="Unassembled WGS sequence"/>
</dbReference>
<evidence type="ECO:0000313" key="3">
    <source>
        <dbReference type="Proteomes" id="UP000180088"/>
    </source>
</evidence>
<dbReference type="EMBL" id="MKCS01000003">
    <property type="protein sequence ID" value="OHX10765.1"/>
    <property type="molecule type" value="Genomic_DNA"/>
</dbReference>
<dbReference type="CDD" id="cd01289">
    <property type="entry name" value="FabA_like"/>
    <property type="match status" value="1"/>
</dbReference>
<dbReference type="OrthoDB" id="9800188at2"/>
<accession>A0A1S1WTZ4</accession>
<dbReference type="InterPro" id="IPR016776">
    <property type="entry name" value="ApeP-like_dehydratase"/>
</dbReference>
<evidence type="ECO:0008006" key="5">
    <source>
        <dbReference type="Google" id="ProtNLM"/>
    </source>
</evidence>
<sequence>MSADLYEIDSLVPHAGDMSLLDRVLSSSADSVVAEVTPRLDQLFCRDGEIGSWVGIEYMAQTIGIWAGLRAKSLGQEPKVGFLLGTRRYTAAVAAFAPDVPLQVSVTQQLVSDNGLCQFDCHIDSQGQRLASAQLKVFEPADIDHFIKESSQ</sequence>
<dbReference type="PIRSF" id="PIRSF020565">
    <property type="entry name" value="3Ho_Ac_ACP_DH_prd"/>
    <property type="match status" value="1"/>
</dbReference>
<dbReference type="STRING" id="1903179.BI347_19825"/>
<evidence type="ECO:0000313" key="2">
    <source>
        <dbReference type="EMBL" id="OHX19088.1"/>
    </source>
</evidence>
<gene>
    <name evidence="2" type="ORF">BI344_19450</name>
    <name evidence="1" type="ORF">BI347_19825</name>
</gene>
<dbReference type="RefSeq" id="WP_071113925.1">
    <property type="nucleotide sequence ID" value="NZ_MKCS01000003.1"/>
</dbReference>
<dbReference type="Pfam" id="PF22817">
    <property type="entry name" value="ApeP-like"/>
    <property type="match status" value="1"/>
</dbReference>
<dbReference type="EMBL" id="MKCT01000048">
    <property type="protein sequence ID" value="OHX19088.1"/>
    <property type="molecule type" value="Genomic_DNA"/>
</dbReference>
<dbReference type="SUPFAM" id="SSF54637">
    <property type="entry name" value="Thioesterase/thiol ester dehydrase-isomerase"/>
    <property type="match status" value="1"/>
</dbReference>
<protein>
    <recommendedName>
        <fullName evidence="5">3-hydroxylacyl-ACP dehydratase</fullName>
    </recommendedName>
</protein>
<evidence type="ECO:0000313" key="4">
    <source>
        <dbReference type="Proteomes" id="UP000180280"/>
    </source>
</evidence>